<dbReference type="Proteomes" id="UP000826195">
    <property type="component" value="Unassembled WGS sequence"/>
</dbReference>
<proteinExistence type="predicted"/>
<sequence length="99" mass="11321">MIRTYSVSVFTVGGPVDETMNLLHKSQFRPAHRPIKNDLRGDHPGCYLIASVWVIGIKRFAKSAECRVHEGRRILSKSKAEHRYGHTNGKRWLQLSGQH</sequence>
<protein>
    <submittedName>
        <fullName evidence="1">Uncharacterized protein</fullName>
    </submittedName>
</protein>
<evidence type="ECO:0000313" key="2">
    <source>
        <dbReference type="Proteomes" id="UP000826195"/>
    </source>
</evidence>
<gene>
    <name evidence="1" type="ORF">KQX54_002846</name>
</gene>
<comment type="caution">
    <text evidence="1">The sequence shown here is derived from an EMBL/GenBank/DDBJ whole genome shotgun (WGS) entry which is preliminary data.</text>
</comment>
<accession>A0AAV7IJ40</accession>
<evidence type="ECO:0000313" key="1">
    <source>
        <dbReference type="EMBL" id="KAH0553628.1"/>
    </source>
</evidence>
<name>A0AAV7IJ40_COTGL</name>
<dbReference type="AlphaFoldDB" id="A0AAV7IJ40"/>
<keyword evidence="2" id="KW-1185">Reference proteome</keyword>
<dbReference type="EMBL" id="JAHXZJ010001119">
    <property type="protein sequence ID" value="KAH0553628.1"/>
    <property type="molecule type" value="Genomic_DNA"/>
</dbReference>
<reference evidence="1 2" key="1">
    <citation type="journal article" date="2021" name="J. Hered.">
        <title>A chromosome-level genome assembly of the parasitoid wasp, Cotesia glomerata (Hymenoptera: Braconidae).</title>
        <authorList>
            <person name="Pinto B.J."/>
            <person name="Weis J.J."/>
            <person name="Gamble T."/>
            <person name="Ode P.J."/>
            <person name="Paul R."/>
            <person name="Zaspel J.M."/>
        </authorList>
    </citation>
    <scope>NUCLEOTIDE SEQUENCE [LARGE SCALE GENOMIC DNA]</scope>
    <source>
        <strain evidence="1">CgM1</strain>
    </source>
</reference>
<organism evidence="1 2">
    <name type="scientific">Cotesia glomerata</name>
    <name type="common">Lepidopteran parasitic wasp</name>
    <name type="synonym">Apanteles glomeratus</name>
    <dbReference type="NCBI Taxonomy" id="32391"/>
    <lineage>
        <taxon>Eukaryota</taxon>
        <taxon>Metazoa</taxon>
        <taxon>Ecdysozoa</taxon>
        <taxon>Arthropoda</taxon>
        <taxon>Hexapoda</taxon>
        <taxon>Insecta</taxon>
        <taxon>Pterygota</taxon>
        <taxon>Neoptera</taxon>
        <taxon>Endopterygota</taxon>
        <taxon>Hymenoptera</taxon>
        <taxon>Apocrita</taxon>
        <taxon>Ichneumonoidea</taxon>
        <taxon>Braconidae</taxon>
        <taxon>Microgastrinae</taxon>
        <taxon>Cotesia</taxon>
    </lineage>
</organism>